<evidence type="ECO:0000256" key="1">
    <source>
        <dbReference type="SAM" id="Phobius"/>
    </source>
</evidence>
<proteinExistence type="predicted"/>
<keyword evidence="1" id="KW-1133">Transmembrane helix</keyword>
<reference evidence="2" key="1">
    <citation type="submission" date="2014-09" db="EMBL/GenBank/DDBJ databases">
        <authorList>
            <person name="Magalhaes I.L.F."/>
            <person name="Oliveira U."/>
            <person name="Santos F.R."/>
            <person name="Vidigal T.H.D.A."/>
            <person name="Brescovit A.D."/>
            <person name="Santos A.J."/>
        </authorList>
    </citation>
    <scope>NUCLEOTIDE SEQUENCE</scope>
    <source>
        <tissue evidence="2">Shoot tissue taken approximately 20 cm above the soil surface</tissue>
    </source>
</reference>
<feature type="transmembrane region" description="Helical" evidence="1">
    <location>
        <begin position="7"/>
        <end position="28"/>
    </location>
</feature>
<reference evidence="2" key="2">
    <citation type="journal article" date="2015" name="Data Brief">
        <title>Shoot transcriptome of the giant reed, Arundo donax.</title>
        <authorList>
            <person name="Barrero R.A."/>
            <person name="Guerrero F.D."/>
            <person name="Moolhuijzen P."/>
            <person name="Goolsby J.A."/>
            <person name="Tidwell J."/>
            <person name="Bellgard S.E."/>
            <person name="Bellgard M.I."/>
        </authorList>
    </citation>
    <scope>NUCLEOTIDE SEQUENCE</scope>
    <source>
        <tissue evidence="2">Shoot tissue taken approximately 20 cm above the soil surface</tissue>
    </source>
</reference>
<evidence type="ECO:0000313" key="2">
    <source>
        <dbReference type="EMBL" id="JAE20876.1"/>
    </source>
</evidence>
<keyword evidence="1" id="KW-0472">Membrane</keyword>
<keyword evidence="1" id="KW-0812">Transmembrane</keyword>
<dbReference type="AlphaFoldDB" id="A0A0A9GE97"/>
<name>A0A0A9GE97_ARUDO</name>
<sequence>MDRAHTSGFVSGGSNGTSLLLIFFHFVYSPVHI</sequence>
<protein>
    <submittedName>
        <fullName evidence="2">Uncharacterized protein</fullName>
    </submittedName>
</protein>
<dbReference type="EMBL" id="GBRH01177020">
    <property type="protein sequence ID" value="JAE20876.1"/>
    <property type="molecule type" value="Transcribed_RNA"/>
</dbReference>
<organism evidence="2">
    <name type="scientific">Arundo donax</name>
    <name type="common">Giant reed</name>
    <name type="synonym">Donax arundinaceus</name>
    <dbReference type="NCBI Taxonomy" id="35708"/>
    <lineage>
        <taxon>Eukaryota</taxon>
        <taxon>Viridiplantae</taxon>
        <taxon>Streptophyta</taxon>
        <taxon>Embryophyta</taxon>
        <taxon>Tracheophyta</taxon>
        <taxon>Spermatophyta</taxon>
        <taxon>Magnoliopsida</taxon>
        <taxon>Liliopsida</taxon>
        <taxon>Poales</taxon>
        <taxon>Poaceae</taxon>
        <taxon>PACMAD clade</taxon>
        <taxon>Arundinoideae</taxon>
        <taxon>Arundineae</taxon>
        <taxon>Arundo</taxon>
    </lineage>
</organism>
<accession>A0A0A9GE97</accession>